<keyword evidence="7" id="KW-1185">Reference proteome</keyword>
<accession>A0A4Q1ALT3</accession>
<dbReference type="InterPro" id="IPR011006">
    <property type="entry name" value="CheY-like_superfamily"/>
</dbReference>
<protein>
    <recommendedName>
        <fullName evidence="8">Diguanylate cyclase</fullName>
    </recommendedName>
</protein>
<dbReference type="InterPro" id="IPR050706">
    <property type="entry name" value="Cyclic-di-GMP_PDE-like"/>
</dbReference>
<proteinExistence type="predicted"/>
<dbReference type="Gene3D" id="3.20.20.450">
    <property type="entry name" value="EAL domain"/>
    <property type="match status" value="1"/>
</dbReference>
<evidence type="ECO:0000259" key="5">
    <source>
        <dbReference type="PROSITE" id="PS50883"/>
    </source>
</evidence>
<feature type="domain" description="PAS" evidence="3">
    <location>
        <begin position="166"/>
        <end position="217"/>
    </location>
</feature>
<evidence type="ECO:0000313" key="6">
    <source>
        <dbReference type="EMBL" id="RXK06332.1"/>
    </source>
</evidence>
<feature type="domain" description="PAC" evidence="4">
    <location>
        <begin position="219"/>
        <end position="273"/>
    </location>
</feature>
<dbReference type="SMART" id="SM00448">
    <property type="entry name" value="REC"/>
    <property type="match status" value="1"/>
</dbReference>
<dbReference type="PROSITE" id="PS50112">
    <property type="entry name" value="PAS"/>
    <property type="match status" value="1"/>
</dbReference>
<dbReference type="SUPFAM" id="SSF55785">
    <property type="entry name" value="PYP-like sensor domain (PAS domain)"/>
    <property type="match status" value="1"/>
</dbReference>
<evidence type="ECO:0000313" key="7">
    <source>
        <dbReference type="Proteomes" id="UP000289758"/>
    </source>
</evidence>
<evidence type="ECO:0000256" key="1">
    <source>
        <dbReference type="PROSITE-ProRule" id="PRU00169"/>
    </source>
</evidence>
<dbReference type="PANTHER" id="PTHR33121:SF71">
    <property type="entry name" value="OXYGEN SENSOR PROTEIN DOSP"/>
    <property type="match status" value="1"/>
</dbReference>
<feature type="domain" description="Response regulatory" evidence="2">
    <location>
        <begin position="19"/>
        <end position="133"/>
    </location>
</feature>
<dbReference type="InterPro" id="IPR000700">
    <property type="entry name" value="PAS-assoc_C"/>
</dbReference>
<evidence type="ECO:0008006" key="8">
    <source>
        <dbReference type="Google" id="ProtNLM"/>
    </source>
</evidence>
<dbReference type="NCBIfam" id="TIGR00229">
    <property type="entry name" value="sensory_box"/>
    <property type="match status" value="1"/>
</dbReference>
<dbReference type="CDD" id="cd00130">
    <property type="entry name" value="PAS"/>
    <property type="match status" value="1"/>
</dbReference>
<feature type="modified residue" description="4-aspartylphosphate" evidence="1">
    <location>
        <position position="68"/>
    </location>
</feature>
<reference evidence="6 7" key="1">
    <citation type="submission" date="2017-10" db="EMBL/GenBank/DDBJ databases">
        <title>Genomics of the genus Arcobacter.</title>
        <authorList>
            <person name="Perez-Cataluna A."/>
            <person name="Figueras M.J."/>
        </authorList>
    </citation>
    <scope>NUCLEOTIDE SEQUENCE [LARGE SCALE GENOMIC DNA]</scope>
    <source>
        <strain evidence="6 7">CECT 8441</strain>
    </source>
</reference>
<organism evidence="6 7">
    <name type="scientific">Halarcobacter ebronensis</name>
    <dbReference type="NCBI Taxonomy" id="1462615"/>
    <lineage>
        <taxon>Bacteria</taxon>
        <taxon>Pseudomonadati</taxon>
        <taxon>Campylobacterota</taxon>
        <taxon>Epsilonproteobacteria</taxon>
        <taxon>Campylobacterales</taxon>
        <taxon>Arcobacteraceae</taxon>
        <taxon>Halarcobacter</taxon>
    </lineage>
</organism>
<comment type="caution">
    <text evidence="6">The sequence shown here is derived from an EMBL/GenBank/DDBJ whole genome shotgun (WGS) entry which is preliminary data.</text>
</comment>
<dbReference type="SMART" id="SM00052">
    <property type="entry name" value="EAL"/>
    <property type="match status" value="1"/>
</dbReference>
<dbReference type="PROSITE" id="PS50883">
    <property type="entry name" value="EAL"/>
    <property type="match status" value="1"/>
</dbReference>
<dbReference type="InterPro" id="IPR000014">
    <property type="entry name" value="PAS"/>
</dbReference>
<dbReference type="SMART" id="SM00091">
    <property type="entry name" value="PAS"/>
    <property type="match status" value="1"/>
</dbReference>
<dbReference type="InterPro" id="IPR001633">
    <property type="entry name" value="EAL_dom"/>
</dbReference>
<dbReference type="GO" id="GO:0071111">
    <property type="term" value="F:cyclic-guanylate-specific phosphodiesterase activity"/>
    <property type="evidence" value="ECO:0007669"/>
    <property type="project" value="InterPro"/>
</dbReference>
<evidence type="ECO:0000259" key="2">
    <source>
        <dbReference type="PROSITE" id="PS50110"/>
    </source>
</evidence>
<gene>
    <name evidence="6" type="ORF">CRV07_06445</name>
</gene>
<sequence length="664" mass="76799">MDYQKEFSNNLLLEAKNLKVLYAEDTLSVAEAVSNILKIFIKNIDLAQNGKEALEKFRKDKYDLILTDINMPIMNGIDLIEHIRELDLHIPIIVISAHGEQEYMVKAIQAGIDGFILKPLDPTQFKNVILKVLEKTLVYKESKKNLALLNQYRDITNKASIISKTDTKGIITYVNDNFIKISEYSKEELIGKSHSIIRHPDNPKEFYKKMWETISIEKKPWEGVVKNLSKSGKPYFVKTIIKPLLDDEGNIIEYIALRNDISEIMSEKKQLLSYLESTKNSLLIMIQIENFDILDKFYDAKTIEKIESIYGKTLLDHMPNNKSFSRIFTLGDGCFALLEDFDEADTSYSKKLIHIQLAQFVNNVKESTIELENIEYDIRVIVSYSFGHNNLYENVRYGIEKAVEENKNLIFANQLLEEAQDTAKRNLETIQMVKKALDNSRIVSFFQPIINNSTKEIVKYESLVRLINEEGEIVSPYFFLDVSKKGSYYTKITKRVIENSFEILDHIKDNISINLSVLDIENQIIRDTLYKLISKREYKGRVTFELLEDENIKDFRLVKDFIKSVKSIGDVKIAIDDFGSGYSNFERLLEYSPDILKIDGSLIKNIETDNFSRNLVETIVTFAKKQGLETIAEYVENEKIYNILTELGVDYSQGFYFGKPMKLM</sequence>
<keyword evidence="1" id="KW-0597">Phosphoprotein</keyword>
<dbReference type="OrthoDB" id="9790732at2"/>
<dbReference type="CDD" id="cd17536">
    <property type="entry name" value="REC_YesN-like"/>
    <property type="match status" value="1"/>
</dbReference>
<dbReference type="InterPro" id="IPR035919">
    <property type="entry name" value="EAL_sf"/>
</dbReference>
<dbReference type="RefSeq" id="WP_129086924.1">
    <property type="nucleotide sequence ID" value="NZ_CP053836.1"/>
</dbReference>
<dbReference type="Gene3D" id="3.30.450.20">
    <property type="entry name" value="PAS domain"/>
    <property type="match status" value="1"/>
</dbReference>
<dbReference type="SUPFAM" id="SSF141868">
    <property type="entry name" value="EAL domain-like"/>
    <property type="match status" value="1"/>
</dbReference>
<dbReference type="EMBL" id="PDKK01000004">
    <property type="protein sequence ID" value="RXK06332.1"/>
    <property type="molecule type" value="Genomic_DNA"/>
</dbReference>
<evidence type="ECO:0000259" key="3">
    <source>
        <dbReference type="PROSITE" id="PS50112"/>
    </source>
</evidence>
<dbReference type="InterPro" id="IPR035965">
    <property type="entry name" value="PAS-like_dom_sf"/>
</dbReference>
<dbReference type="PROSITE" id="PS50113">
    <property type="entry name" value="PAC"/>
    <property type="match status" value="1"/>
</dbReference>
<dbReference type="AlphaFoldDB" id="A0A4Q1ALT3"/>
<dbReference type="Proteomes" id="UP000289758">
    <property type="component" value="Unassembled WGS sequence"/>
</dbReference>
<dbReference type="PANTHER" id="PTHR33121">
    <property type="entry name" value="CYCLIC DI-GMP PHOSPHODIESTERASE PDEF"/>
    <property type="match status" value="1"/>
</dbReference>
<evidence type="ECO:0000259" key="4">
    <source>
        <dbReference type="PROSITE" id="PS50113"/>
    </source>
</evidence>
<dbReference type="Gene3D" id="3.40.50.2300">
    <property type="match status" value="1"/>
</dbReference>
<dbReference type="Pfam" id="PF00563">
    <property type="entry name" value="EAL"/>
    <property type="match status" value="1"/>
</dbReference>
<dbReference type="Pfam" id="PF13426">
    <property type="entry name" value="PAS_9"/>
    <property type="match status" value="1"/>
</dbReference>
<dbReference type="InterPro" id="IPR001789">
    <property type="entry name" value="Sig_transdc_resp-reg_receiver"/>
</dbReference>
<dbReference type="Pfam" id="PF00072">
    <property type="entry name" value="Response_reg"/>
    <property type="match status" value="1"/>
</dbReference>
<feature type="domain" description="EAL" evidence="5">
    <location>
        <begin position="426"/>
        <end position="664"/>
    </location>
</feature>
<dbReference type="GO" id="GO:0000160">
    <property type="term" value="P:phosphorelay signal transduction system"/>
    <property type="evidence" value="ECO:0007669"/>
    <property type="project" value="InterPro"/>
</dbReference>
<dbReference type="CDD" id="cd01948">
    <property type="entry name" value="EAL"/>
    <property type="match status" value="1"/>
</dbReference>
<dbReference type="SUPFAM" id="SSF52172">
    <property type="entry name" value="CheY-like"/>
    <property type="match status" value="1"/>
</dbReference>
<name>A0A4Q1ALT3_9BACT</name>
<dbReference type="PROSITE" id="PS50110">
    <property type="entry name" value="RESPONSE_REGULATORY"/>
    <property type="match status" value="1"/>
</dbReference>